<dbReference type="GO" id="GO:0006355">
    <property type="term" value="P:regulation of DNA-templated transcription"/>
    <property type="evidence" value="ECO:0007669"/>
    <property type="project" value="InterPro"/>
</dbReference>
<dbReference type="SUPFAM" id="SSF47598">
    <property type="entry name" value="Ribbon-helix-helix"/>
    <property type="match status" value="1"/>
</dbReference>
<dbReference type="InterPro" id="IPR013321">
    <property type="entry name" value="Arc_rbn_hlx_hlx"/>
</dbReference>
<keyword evidence="2" id="KW-1185">Reference proteome</keyword>
<evidence type="ECO:0000313" key="2">
    <source>
        <dbReference type="Proteomes" id="UP000095658"/>
    </source>
</evidence>
<organism evidence="1 2">
    <name type="scientific">Domibacillus iocasae</name>
    <dbReference type="NCBI Taxonomy" id="1714016"/>
    <lineage>
        <taxon>Bacteria</taxon>
        <taxon>Bacillati</taxon>
        <taxon>Bacillota</taxon>
        <taxon>Bacilli</taxon>
        <taxon>Bacillales</taxon>
        <taxon>Bacillaceae</taxon>
        <taxon>Domibacillus</taxon>
    </lineage>
</organism>
<dbReference type="Proteomes" id="UP000095658">
    <property type="component" value="Unassembled WGS sequence"/>
</dbReference>
<comment type="caution">
    <text evidence="1">The sequence shown here is derived from an EMBL/GenBank/DDBJ whole genome shotgun (WGS) entry which is preliminary data.</text>
</comment>
<dbReference type="STRING" id="1714016.BA724_05075"/>
<evidence type="ECO:0000313" key="1">
    <source>
        <dbReference type="EMBL" id="OES45377.1"/>
    </source>
</evidence>
<dbReference type="InterPro" id="IPR010985">
    <property type="entry name" value="Ribbon_hlx_hlx"/>
</dbReference>
<protein>
    <recommendedName>
        <fullName evidence="3">CopG family transcriptional regulator</fullName>
    </recommendedName>
</protein>
<proteinExistence type="predicted"/>
<name>A0A1E7DQL3_9BACI</name>
<dbReference type="AlphaFoldDB" id="A0A1E7DQL3"/>
<reference evidence="1 2" key="1">
    <citation type="submission" date="2016-06" db="EMBL/GenBank/DDBJ databases">
        <title>Domibacillus iocasae genome sequencing.</title>
        <authorList>
            <person name="Verma A."/>
            <person name="Pal Y."/>
            <person name="Ojha A.K."/>
            <person name="Krishnamurthi S."/>
        </authorList>
    </citation>
    <scope>NUCLEOTIDE SEQUENCE [LARGE SCALE GENOMIC DNA]</scope>
    <source>
        <strain evidence="1 2">DSM 29979</strain>
    </source>
</reference>
<evidence type="ECO:0008006" key="3">
    <source>
        <dbReference type="Google" id="ProtNLM"/>
    </source>
</evidence>
<gene>
    <name evidence="1" type="ORF">BA724_05075</name>
</gene>
<dbReference type="EMBL" id="MAMP01000020">
    <property type="protein sequence ID" value="OES45377.1"/>
    <property type="molecule type" value="Genomic_DNA"/>
</dbReference>
<accession>A0A1E7DQL3</accession>
<dbReference type="Gene3D" id="1.10.1220.10">
    <property type="entry name" value="Met repressor-like"/>
    <property type="match status" value="1"/>
</dbReference>
<sequence>MEEKKVIVRLNVDVPMKLRRRIKIYCAKEDVDIKEVVILAIESFLDEMEKDSLQSHVQG</sequence>